<keyword evidence="1" id="KW-0812">Transmembrane</keyword>
<proteinExistence type="predicted"/>
<dbReference type="OMA" id="PFHETSC"/>
<evidence type="ECO:0000313" key="3">
    <source>
        <dbReference type="Proteomes" id="UP000008063"/>
    </source>
</evidence>
<gene>
    <name evidence="2" type="ORF">SERLA73DRAFT_64174</name>
</gene>
<evidence type="ECO:0000256" key="1">
    <source>
        <dbReference type="SAM" id="Phobius"/>
    </source>
</evidence>
<dbReference type="AlphaFoldDB" id="F8QE02"/>
<name>F8QE02_SERL3</name>
<evidence type="ECO:0000313" key="2">
    <source>
        <dbReference type="EMBL" id="EGN93377.1"/>
    </source>
</evidence>
<protein>
    <submittedName>
        <fullName evidence="2">Uncharacterized protein</fullName>
    </submittedName>
</protein>
<sequence length="128" mass="14375">WMTDFHNVWFCSPDTIVHKILSNPDFKDKIDYAPFHETSCLATGHGLKPDKIAEDPITHGAMVVPIILGSDKTTVSIATGHNKYYPLYVSVGNMHNNVWRAHQNVVSLLGFLAIPKIMLFIMLLNSIK</sequence>
<dbReference type="InParanoid" id="F8QE02"/>
<dbReference type="InterPro" id="IPR041078">
    <property type="entry name" value="Plavaka"/>
</dbReference>
<dbReference type="Pfam" id="PF18759">
    <property type="entry name" value="Plavaka"/>
    <property type="match status" value="1"/>
</dbReference>
<keyword evidence="1" id="KW-0472">Membrane</keyword>
<reference evidence="3" key="1">
    <citation type="journal article" date="2011" name="Science">
        <title>The plant cell wall-decomposing machinery underlies the functional diversity of forest fungi.</title>
        <authorList>
            <person name="Eastwood D.C."/>
            <person name="Floudas D."/>
            <person name="Binder M."/>
            <person name="Majcherczyk A."/>
            <person name="Schneider P."/>
            <person name="Aerts A."/>
            <person name="Asiegbu F.O."/>
            <person name="Baker S.E."/>
            <person name="Barry K."/>
            <person name="Bendiksby M."/>
            <person name="Blumentritt M."/>
            <person name="Coutinho P.M."/>
            <person name="Cullen D."/>
            <person name="de Vries R.P."/>
            <person name="Gathman A."/>
            <person name="Goodell B."/>
            <person name="Henrissat B."/>
            <person name="Ihrmark K."/>
            <person name="Kauserud H."/>
            <person name="Kohler A."/>
            <person name="LaButti K."/>
            <person name="Lapidus A."/>
            <person name="Lavin J.L."/>
            <person name="Lee Y.-H."/>
            <person name="Lindquist E."/>
            <person name="Lilly W."/>
            <person name="Lucas S."/>
            <person name="Morin E."/>
            <person name="Murat C."/>
            <person name="Oguiza J.A."/>
            <person name="Park J."/>
            <person name="Pisabarro A.G."/>
            <person name="Riley R."/>
            <person name="Rosling A."/>
            <person name="Salamov A."/>
            <person name="Schmidt O."/>
            <person name="Schmutz J."/>
            <person name="Skrede I."/>
            <person name="Stenlid J."/>
            <person name="Wiebenga A."/>
            <person name="Xie X."/>
            <person name="Kuees U."/>
            <person name="Hibbett D.S."/>
            <person name="Hoffmeister D."/>
            <person name="Hoegberg N."/>
            <person name="Martin F."/>
            <person name="Grigoriev I.V."/>
            <person name="Watkinson S.C."/>
        </authorList>
    </citation>
    <scope>NUCLEOTIDE SEQUENCE [LARGE SCALE GENOMIC DNA]</scope>
    <source>
        <strain evidence="3">strain S7.3</strain>
    </source>
</reference>
<dbReference type="OrthoDB" id="3199698at2759"/>
<dbReference type="Proteomes" id="UP000008063">
    <property type="component" value="Unassembled WGS sequence"/>
</dbReference>
<dbReference type="EMBL" id="GL945492">
    <property type="protein sequence ID" value="EGN93377.1"/>
    <property type="molecule type" value="Genomic_DNA"/>
</dbReference>
<dbReference type="HOGENOM" id="CLU_006344_13_2_1"/>
<feature type="transmembrane region" description="Helical" evidence="1">
    <location>
        <begin position="105"/>
        <end position="124"/>
    </location>
</feature>
<keyword evidence="3" id="KW-1185">Reference proteome</keyword>
<organism evidence="3">
    <name type="scientific">Serpula lacrymans var. lacrymans (strain S7.3)</name>
    <name type="common">Dry rot fungus</name>
    <dbReference type="NCBI Taxonomy" id="936435"/>
    <lineage>
        <taxon>Eukaryota</taxon>
        <taxon>Fungi</taxon>
        <taxon>Dikarya</taxon>
        <taxon>Basidiomycota</taxon>
        <taxon>Agaricomycotina</taxon>
        <taxon>Agaricomycetes</taxon>
        <taxon>Agaricomycetidae</taxon>
        <taxon>Boletales</taxon>
        <taxon>Coniophorineae</taxon>
        <taxon>Serpulaceae</taxon>
        <taxon>Serpula</taxon>
    </lineage>
</organism>
<dbReference type="STRING" id="936435.F8QE02"/>
<keyword evidence="1" id="KW-1133">Transmembrane helix</keyword>
<accession>F8QE02</accession>
<feature type="non-terminal residue" evidence="2">
    <location>
        <position position="1"/>
    </location>
</feature>